<dbReference type="Proteomes" id="UP000007431">
    <property type="component" value="Unassembled WGS sequence"/>
</dbReference>
<evidence type="ECO:0000256" key="1">
    <source>
        <dbReference type="ARBA" id="ARBA00006484"/>
    </source>
</evidence>
<dbReference type="CDD" id="cd05233">
    <property type="entry name" value="SDR_c"/>
    <property type="match status" value="1"/>
</dbReference>
<accession>D8QF59</accession>
<dbReference type="PANTHER" id="PTHR24321:SF8">
    <property type="entry name" value="ESTRADIOL 17-BETA-DEHYDROGENASE 8-RELATED"/>
    <property type="match status" value="1"/>
</dbReference>
<dbReference type="InParanoid" id="D8QF59"/>
<dbReference type="AlphaFoldDB" id="D8QF59"/>
<proteinExistence type="inferred from homology"/>
<dbReference type="PRINTS" id="PR00081">
    <property type="entry name" value="GDHRDH"/>
</dbReference>
<name>D8QF59_SCHCM</name>
<dbReference type="InterPro" id="IPR036291">
    <property type="entry name" value="NAD(P)-bd_dom_sf"/>
</dbReference>
<dbReference type="eggNOG" id="KOG1200">
    <property type="taxonomic scope" value="Eukaryota"/>
</dbReference>
<evidence type="ECO:0000256" key="3">
    <source>
        <dbReference type="ARBA" id="ARBA00023027"/>
    </source>
</evidence>
<sequence>MDLGLKDVHVLITGASGGIGLATTKEYLAQGAKVTAHYNSNNTSLAPLLSAHPDTLAAVQADVTREPAVARLFADAAARFGPVQVVVVNHGVSPDPGVPVVDMGLERWQRTLAVNLDAVFLVTREYLRGLRAAGAGAKEQAAVVLVGSTAGQFGLAGQADYASAKSAMMYGLTLSLKNEIVKIAPRGRVNAVAPGWVWTPMAEPQLSQEPEKMYRALATMPLKKIAVAEDIATQIVILSSAKASGHVSGQVVTIAGGMEGRLLNHPDELAQERAGWSLLSEQGYKV</sequence>
<dbReference type="EMBL" id="GL377311">
    <property type="protein sequence ID" value="EFI93354.1"/>
    <property type="molecule type" value="Genomic_DNA"/>
</dbReference>
<dbReference type="VEuPathDB" id="FungiDB:SCHCODRAFT_02638288"/>
<dbReference type="OrthoDB" id="10253736at2759"/>
<evidence type="ECO:0000313" key="6">
    <source>
        <dbReference type="Proteomes" id="UP000007431"/>
    </source>
</evidence>
<keyword evidence="3" id="KW-0520">NAD</keyword>
<dbReference type="KEGG" id="scm:SCHCO_02638288"/>
<organism evidence="6">
    <name type="scientific">Schizophyllum commune (strain H4-8 / FGSC 9210)</name>
    <name type="common">Split gill fungus</name>
    <dbReference type="NCBI Taxonomy" id="578458"/>
    <lineage>
        <taxon>Eukaryota</taxon>
        <taxon>Fungi</taxon>
        <taxon>Dikarya</taxon>
        <taxon>Basidiomycota</taxon>
        <taxon>Agaricomycotina</taxon>
        <taxon>Agaricomycetes</taxon>
        <taxon>Agaricomycetidae</taxon>
        <taxon>Agaricales</taxon>
        <taxon>Schizophyllaceae</taxon>
        <taxon>Schizophyllum</taxon>
    </lineage>
</organism>
<dbReference type="HOGENOM" id="CLU_010194_1_3_1"/>
<feature type="domain" description="Ketoreductase" evidence="4">
    <location>
        <begin position="8"/>
        <end position="201"/>
    </location>
</feature>
<dbReference type="SMART" id="SM00822">
    <property type="entry name" value="PKS_KR"/>
    <property type="match status" value="1"/>
</dbReference>
<dbReference type="GeneID" id="9592027"/>
<comment type="similarity">
    <text evidence="1">Belongs to the short-chain dehydrogenases/reductases (SDR) family.</text>
</comment>
<evidence type="ECO:0000313" key="5">
    <source>
        <dbReference type="EMBL" id="EFI93354.1"/>
    </source>
</evidence>
<evidence type="ECO:0000259" key="4">
    <source>
        <dbReference type="SMART" id="SM00822"/>
    </source>
</evidence>
<gene>
    <name evidence="5" type="ORF">SCHCODRAFT_237309</name>
</gene>
<dbReference type="Pfam" id="PF00106">
    <property type="entry name" value="adh_short"/>
    <property type="match status" value="1"/>
</dbReference>
<dbReference type="InterPro" id="IPR057326">
    <property type="entry name" value="KR_dom"/>
</dbReference>
<dbReference type="GO" id="GO:0016491">
    <property type="term" value="F:oxidoreductase activity"/>
    <property type="evidence" value="ECO:0007669"/>
    <property type="project" value="UniProtKB-KW"/>
</dbReference>
<dbReference type="RefSeq" id="XP_003028257.1">
    <property type="nucleotide sequence ID" value="XM_003028211.1"/>
</dbReference>
<keyword evidence="2" id="KW-0560">Oxidoreductase</keyword>
<dbReference type="OMA" id="SAMMYGF"/>
<dbReference type="Gene3D" id="3.40.50.720">
    <property type="entry name" value="NAD(P)-binding Rossmann-like Domain"/>
    <property type="match status" value="1"/>
</dbReference>
<keyword evidence="6" id="KW-1185">Reference proteome</keyword>
<reference evidence="5 6" key="1">
    <citation type="journal article" date="2010" name="Nat. Biotechnol.">
        <title>Genome sequence of the model mushroom Schizophyllum commune.</title>
        <authorList>
            <person name="Ohm R.A."/>
            <person name="de Jong J.F."/>
            <person name="Lugones L.G."/>
            <person name="Aerts A."/>
            <person name="Kothe E."/>
            <person name="Stajich J.E."/>
            <person name="de Vries R.P."/>
            <person name="Record E."/>
            <person name="Levasseur A."/>
            <person name="Baker S.E."/>
            <person name="Bartholomew K.A."/>
            <person name="Coutinho P.M."/>
            <person name="Erdmann S."/>
            <person name="Fowler T.J."/>
            <person name="Gathman A.C."/>
            <person name="Lombard V."/>
            <person name="Henrissat B."/>
            <person name="Knabe N."/>
            <person name="Kuees U."/>
            <person name="Lilly W.W."/>
            <person name="Lindquist E."/>
            <person name="Lucas S."/>
            <person name="Magnuson J.K."/>
            <person name="Piumi F."/>
            <person name="Raudaskoski M."/>
            <person name="Salamov A."/>
            <person name="Schmutz J."/>
            <person name="Schwarze F.W.M.R."/>
            <person name="vanKuyk P.A."/>
            <person name="Horton J.S."/>
            <person name="Grigoriev I.V."/>
            <person name="Woesten H.A.B."/>
        </authorList>
    </citation>
    <scope>NUCLEOTIDE SEQUENCE [LARGE SCALE GENOMIC DNA]</scope>
    <source>
        <strain evidence="6">H4-8 / FGSC 9210</strain>
    </source>
</reference>
<evidence type="ECO:0000256" key="2">
    <source>
        <dbReference type="ARBA" id="ARBA00023002"/>
    </source>
</evidence>
<dbReference type="InterPro" id="IPR002347">
    <property type="entry name" value="SDR_fam"/>
</dbReference>
<dbReference type="PANTHER" id="PTHR24321">
    <property type="entry name" value="DEHYDROGENASES, SHORT CHAIN"/>
    <property type="match status" value="1"/>
</dbReference>
<dbReference type="SUPFAM" id="SSF51735">
    <property type="entry name" value="NAD(P)-binding Rossmann-fold domains"/>
    <property type="match status" value="1"/>
</dbReference>
<protein>
    <recommendedName>
        <fullName evidence="4">Ketoreductase domain-containing protein</fullName>
    </recommendedName>
</protein>